<keyword evidence="2" id="KW-0436">Ligase</keyword>
<comment type="similarity">
    <text evidence="1">Belongs to the ATP-dependent AMP-binding enzyme family.</text>
</comment>
<comment type="caution">
    <text evidence="8">The sequence shown here is derived from an EMBL/GenBank/DDBJ whole genome shotgun (WGS) entry which is preliminary data.</text>
</comment>
<proteinExistence type="inferred from homology"/>
<dbReference type="Gene3D" id="3.30.300.30">
    <property type="match status" value="1"/>
</dbReference>
<evidence type="ECO:0000256" key="4">
    <source>
        <dbReference type="ARBA" id="ARBA00066616"/>
    </source>
</evidence>
<dbReference type="GO" id="GO:0016878">
    <property type="term" value="F:acid-thiol ligase activity"/>
    <property type="evidence" value="ECO:0007669"/>
    <property type="project" value="UniProtKB-ARBA"/>
</dbReference>
<feature type="domain" description="AMP-binding enzyme C-terminal" evidence="7">
    <location>
        <begin position="420"/>
        <end position="495"/>
    </location>
</feature>
<evidence type="ECO:0000256" key="3">
    <source>
        <dbReference type="ARBA" id="ARBA00051915"/>
    </source>
</evidence>
<dbReference type="Pfam" id="PF13193">
    <property type="entry name" value="AMP-binding_C"/>
    <property type="match status" value="1"/>
</dbReference>
<dbReference type="InterPro" id="IPR000873">
    <property type="entry name" value="AMP-dep_synth/lig_dom"/>
</dbReference>
<evidence type="ECO:0000259" key="7">
    <source>
        <dbReference type="Pfam" id="PF13193"/>
    </source>
</evidence>
<name>A0A9J6P7Z6_9PROT</name>
<evidence type="ECO:0000256" key="1">
    <source>
        <dbReference type="ARBA" id="ARBA00006432"/>
    </source>
</evidence>
<dbReference type="AlphaFoldDB" id="A0A9J6P7Z6"/>
<dbReference type="InterPro" id="IPR025110">
    <property type="entry name" value="AMP-bd_C"/>
</dbReference>
<evidence type="ECO:0000259" key="6">
    <source>
        <dbReference type="Pfam" id="PF00501"/>
    </source>
</evidence>
<comment type="catalytic activity">
    <reaction evidence="3">
        <text>3-(methylsulfanyl)propanoate + ATP + CoA = 3-(methylsulfanyl)propanoyl-CoA + AMP + diphosphate</text>
        <dbReference type="Rhea" id="RHEA:43052"/>
        <dbReference type="ChEBI" id="CHEBI:30616"/>
        <dbReference type="ChEBI" id="CHEBI:33019"/>
        <dbReference type="ChEBI" id="CHEBI:49016"/>
        <dbReference type="ChEBI" id="CHEBI:57287"/>
        <dbReference type="ChEBI" id="CHEBI:82815"/>
        <dbReference type="ChEBI" id="CHEBI:456215"/>
        <dbReference type="EC" id="6.2.1.44"/>
    </reaction>
    <physiologicalReaction direction="left-to-right" evidence="3">
        <dbReference type="Rhea" id="RHEA:43053"/>
    </physiologicalReaction>
</comment>
<evidence type="ECO:0000313" key="8">
    <source>
        <dbReference type="EMBL" id="MCP1335516.1"/>
    </source>
</evidence>
<reference evidence="8" key="1">
    <citation type="submission" date="2022-06" db="EMBL/GenBank/DDBJ databases">
        <title>Isolation and Genomics of Futiania mangrovii gen. nov., sp. nov., a Rare and Metabolically-versatile member in the Class Alphaproteobacteria.</title>
        <authorList>
            <person name="Liu L."/>
            <person name="Huang W.-C."/>
            <person name="Pan J."/>
            <person name="Li J."/>
            <person name="Huang Y."/>
            <person name="Du H."/>
            <person name="Liu Y."/>
            <person name="Li M."/>
        </authorList>
    </citation>
    <scope>NUCLEOTIDE SEQUENCE</scope>
    <source>
        <strain evidence="8">FT118</strain>
    </source>
</reference>
<feature type="domain" description="AMP-dependent synthetase/ligase" evidence="6">
    <location>
        <begin position="14"/>
        <end position="370"/>
    </location>
</feature>
<evidence type="ECO:0000256" key="5">
    <source>
        <dbReference type="ARBA" id="ARBA00067668"/>
    </source>
</evidence>
<protein>
    <recommendedName>
        <fullName evidence="5">3-methylmercaptopropionyl-CoA ligase</fullName>
        <ecNumber evidence="4">6.2.1.44</ecNumber>
    </recommendedName>
</protein>
<dbReference type="Pfam" id="PF00501">
    <property type="entry name" value="AMP-binding"/>
    <property type="match status" value="1"/>
</dbReference>
<keyword evidence="9" id="KW-1185">Reference proteome</keyword>
<dbReference type="PANTHER" id="PTHR43767">
    <property type="entry name" value="LONG-CHAIN-FATTY-ACID--COA LIGASE"/>
    <property type="match status" value="1"/>
</dbReference>
<evidence type="ECO:0000256" key="2">
    <source>
        <dbReference type="ARBA" id="ARBA00022598"/>
    </source>
</evidence>
<dbReference type="PROSITE" id="PS00455">
    <property type="entry name" value="AMP_BINDING"/>
    <property type="match status" value="1"/>
</dbReference>
<dbReference type="Proteomes" id="UP001055804">
    <property type="component" value="Unassembled WGS sequence"/>
</dbReference>
<dbReference type="InterPro" id="IPR020845">
    <property type="entry name" value="AMP-binding_CS"/>
</dbReference>
<gene>
    <name evidence="8" type="ORF">NJQ99_03750</name>
</gene>
<organism evidence="8 9">
    <name type="scientific">Futiania mangrovi</name>
    <dbReference type="NCBI Taxonomy" id="2959716"/>
    <lineage>
        <taxon>Bacteria</taxon>
        <taxon>Pseudomonadati</taxon>
        <taxon>Pseudomonadota</taxon>
        <taxon>Alphaproteobacteria</taxon>
        <taxon>Futianiales</taxon>
        <taxon>Futianiaceae</taxon>
        <taxon>Futiania</taxon>
    </lineage>
</organism>
<dbReference type="FunFam" id="3.30.300.30:FF:000008">
    <property type="entry name" value="2,3-dihydroxybenzoate-AMP ligase"/>
    <property type="match status" value="1"/>
</dbReference>
<dbReference type="Gene3D" id="3.40.50.12780">
    <property type="entry name" value="N-terminal domain of ligase-like"/>
    <property type="match status" value="1"/>
</dbReference>
<accession>A0A9J6P7Z6</accession>
<dbReference type="InterPro" id="IPR050237">
    <property type="entry name" value="ATP-dep_AMP-bd_enzyme"/>
</dbReference>
<dbReference type="InterPro" id="IPR045851">
    <property type="entry name" value="AMP-bd_C_sf"/>
</dbReference>
<sequence length="514" mass="54995">MTLRTLAESLSSSARLLGDRPFIVTEAETIGFAEFDRRAARLANVLAGKGAKPGDVIGLYMSSVPMLAVGYYACQKLGAVAAPISAMNRQRELEMIVGRTGMGLMLTTPETLPYARDVAGRLGRPATLLCTGGRQEGAEDVEAAMAAAAPEYPIHAGRAEDPAALFFTSGTTGAPKGAIQTQGSLYATLRDMAVHGRFLWADEVFLCALPIFNNFGATVMMNGAIFMGATMVMMERWDTAEVLDKITRHKVTYIAGSPTMFLYLLRDFDPARHDLSSIRLGATGGAPVSPNIVEQFQKTLGAPLVEVYGATEVSGYVTAEPAVGVRKRGSAGLPIGGTRIEIVDDDGKVQPTGEIGEVRISGDTVGGGYWDDPEVTAKTFTAKGWLSGDLGYVDEDGYLFIVDRKKDVIISGGYNIYPLEVEDLLYTHPDVRVCAVIGLPDETKGEIPVAVVIPNAGKSLDGKALIAFCRENLSAYKCPRKVFGVDDMPLGPSGKILKRELRDWAKAGQLKELA</sequence>
<evidence type="ECO:0000313" key="9">
    <source>
        <dbReference type="Proteomes" id="UP001055804"/>
    </source>
</evidence>
<dbReference type="SUPFAM" id="SSF56801">
    <property type="entry name" value="Acetyl-CoA synthetase-like"/>
    <property type="match status" value="1"/>
</dbReference>
<dbReference type="EMBL" id="JAMZFT010000001">
    <property type="protein sequence ID" value="MCP1335516.1"/>
    <property type="molecule type" value="Genomic_DNA"/>
</dbReference>
<dbReference type="EC" id="6.2.1.44" evidence="4"/>
<dbReference type="PANTHER" id="PTHR43767:SF1">
    <property type="entry name" value="NONRIBOSOMAL PEPTIDE SYNTHASE PES1 (EUROFUNG)-RELATED"/>
    <property type="match status" value="1"/>
</dbReference>
<dbReference type="RefSeq" id="WP_269331459.1">
    <property type="nucleotide sequence ID" value="NZ_JAMZFT010000001.1"/>
</dbReference>
<dbReference type="InterPro" id="IPR042099">
    <property type="entry name" value="ANL_N_sf"/>
</dbReference>